<gene>
    <name evidence="1" type="ORF">APZ00_19845</name>
</gene>
<keyword evidence="2" id="KW-1185">Reference proteome</keyword>
<reference evidence="1 2" key="1">
    <citation type="submission" date="2015-10" db="EMBL/GenBank/DDBJ databases">
        <title>The world's first case of liver abscess caused by Pannonibacter phragmitetus.</title>
        <authorList>
            <person name="Ming D."/>
            <person name="Wang M."/>
            <person name="Zhou Y."/>
            <person name="Jiang T."/>
            <person name="Hu S."/>
        </authorList>
    </citation>
    <scope>NUCLEOTIDE SEQUENCE [LARGE SCALE GENOMIC DNA]</scope>
    <source>
        <strain evidence="1 2">31801</strain>
    </source>
</reference>
<evidence type="ECO:0000313" key="2">
    <source>
        <dbReference type="Proteomes" id="UP000064921"/>
    </source>
</evidence>
<evidence type="ECO:0000313" key="1">
    <source>
        <dbReference type="EMBL" id="ALV29016.1"/>
    </source>
</evidence>
<protein>
    <submittedName>
        <fullName evidence="1">Uncharacterized protein</fullName>
    </submittedName>
</protein>
<name>A0A0U3N805_9HYPH</name>
<accession>A0A0U3N805</accession>
<organism evidence="1 2">
    <name type="scientific">Pannonibacter phragmitetus</name>
    <dbReference type="NCBI Taxonomy" id="121719"/>
    <lineage>
        <taxon>Bacteria</taxon>
        <taxon>Pseudomonadati</taxon>
        <taxon>Pseudomonadota</taxon>
        <taxon>Alphaproteobacteria</taxon>
        <taxon>Hyphomicrobiales</taxon>
        <taxon>Stappiaceae</taxon>
        <taxon>Pannonibacter</taxon>
    </lineage>
</organism>
<dbReference type="EMBL" id="CP013068">
    <property type="protein sequence ID" value="ALV29016.1"/>
    <property type="molecule type" value="Genomic_DNA"/>
</dbReference>
<dbReference type="Proteomes" id="UP000064921">
    <property type="component" value="Chromosome"/>
</dbReference>
<dbReference type="AlphaFoldDB" id="A0A0U3N805"/>
<proteinExistence type="predicted"/>
<sequence>MCERGAACCLNQRGGGFELLGLKACIGRCLTGSKTCGRAGTCPCPTALPRIRLRLAAPLQRSFIGAHLQQHRRSWLLDLDQHRRSGGQRQIRLHVEPGRTDRKPHHALRRAAHHLAAQLRTGGQRLKRWSRCLGSPHLAG</sequence>
<dbReference type="STRING" id="121719.APZ00_19845"/>
<dbReference type="KEGG" id="pphr:APZ00_19845"/>